<evidence type="ECO:0000313" key="4">
    <source>
        <dbReference type="EMBL" id="PXX44627.1"/>
    </source>
</evidence>
<evidence type="ECO:0000313" key="5">
    <source>
        <dbReference type="Proteomes" id="UP000248395"/>
    </source>
</evidence>
<keyword evidence="5" id="KW-1185">Reference proteome</keyword>
<dbReference type="EMBL" id="QJKC01000012">
    <property type="protein sequence ID" value="PXX44627.1"/>
    <property type="molecule type" value="Genomic_DNA"/>
</dbReference>
<organism evidence="4 5">
    <name type="scientific">Aquitalea magnusonii</name>
    <dbReference type="NCBI Taxonomy" id="332411"/>
    <lineage>
        <taxon>Bacteria</taxon>
        <taxon>Pseudomonadati</taxon>
        <taxon>Pseudomonadota</taxon>
        <taxon>Betaproteobacteria</taxon>
        <taxon>Neisseriales</taxon>
        <taxon>Chromobacteriaceae</taxon>
        <taxon>Aquitalea</taxon>
    </lineage>
</organism>
<evidence type="ECO:0000259" key="2">
    <source>
        <dbReference type="Pfam" id="PF25917"/>
    </source>
</evidence>
<protein>
    <submittedName>
        <fullName evidence="4">Membrane fusion protein (Multidrug efflux system)</fullName>
    </submittedName>
</protein>
<gene>
    <name evidence="4" type="ORF">DFR38_11246</name>
</gene>
<proteinExistence type="inferred from homology"/>
<dbReference type="Gene3D" id="2.40.420.20">
    <property type="match status" value="1"/>
</dbReference>
<feature type="domain" description="CusB-like beta-barrel" evidence="3">
    <location>
        <begin position="200"/>
        <end position="273"/>
    </location>
</feature>
<dbReference type="OrthoDB" id="9784484at2"/>
<dbReference type="PANTHER" id="PTHR30469">
    <property type="entry name" value="MULTIDRUG RESISTANCE PROTEIN MDTA"/>
    <property type="match status" value="1"/>
</dbReference>
<accession>A0A318JLA6</accession>
<dbReference type="Gene3D" id="2.40.50.100">
    <property type="match status" value="1"/>
</dbReference>
<name>A0A318JLA6_9NEIS</name>
<dbReference type="Proteomes" id="UP000248395">
    <property type="component" value="Unassembled WGS sequence"/>
</dbReference>
<comment type="caution">
    <text evidence="4">The sequence shown here is derived from an EMBL/GenBank/DDBJ whole genome shotgun (WGS) entry which is preliminary data.</text>
</comment>
<dbReference type="InterPro" id="IPR058625">
    <property type="entry name" value="MdtA-like_BSH"/>
</dbReference>
<evidence type="ECO:0000256" key="1">
    <source>
        <dbReference type="ARBA" id="ARBA00009477"/>
    </source>
</evidence>
<dbReference type="PANTHER" id="PTHR30469:SF11">
    <property type="entry name" value="BLL4320 PROTEIN"/>
    <property type="match status" value="1"/>
</dbReference>
<reference evidence="4 5" key="1">
    <citation type="submission" date="2018-05" db="EMBL/GenBank/DDBJ databases">
        <title>Genomic Encyclopedia of Type Strains, Phase IV (KMG-IV): sequencing the most valuable type-strain genomes for metagenomic binning, comparative biology and taxonomic classification.</title>
        <authorList>
            <person name="Goeker M."/>
        </authorList>
    </citation>
    <scope>NUCLEOTIDE SEQUENCE [LARGE SCALE GENOMIC DNA]</scope>
    <source>
        <strain evidence="4 5">DSM 25134</strain>
    </source>
</reference>
<dbReference type="Gene3D" id="1.10.287.470">
    <property type="entry name" value="Helix hairpin bin"/>
    <property type="match status" value="1"/>
</dbReference>
<dbReference type="NCBIfam" id="TIGR01730">
    <property type="entry name" value="RND_mfp"/>
    <property type="match status" value="1"/>
</dbReference>
<feature type="domain" description="Multidrug resistance protein MdtA-like barrel-sandwich hybrid" evidence="2">
    <location>
        <begin position="68"/>
        <end position="188"/>
    </location>
</feature>
<dbReference type="Pfam" id="PF25954">
    <property type="entry name" value="Beta-barrel_RND_2"/>
    <property type="match status" value="1"/>
</dbReference>
<dbReference type="GO" id="GO:1990281">
    <property type="term" value="C:efflux pump complex"/>
    <property type="evidence" value="ECO:0007669"/>
    <property type="project" value="TreeGrafter"/>
</dbReference>
<dbReference type="FunFam" id="2.40.30.170:FF:000010">
    <property type="entry name" value="Efflux RND transporter periplasmic adaptor subunit"/>
    <property type="match status" value="1"/>
</dbReference>
<comment type="similarity">
    <text evidence="1">Belongs to the membrane fusion protein (MFP) (TC 8.A.1) family.</text>
</comment>
<dbReference type="GO" id="GO:0015562">
    <property type="term" value="F:efflux transmembrane transporter activity"/>
    <property type="evidence" value="ECO:0007669"/>
    <property type="project" value="TreeGrafter"/>
</dbReference>
<evidence type="ECO:0000259" key="3">
    <source>
        <dbReference type="Pfam" id="PF25954"/>
    </source>
</evidence>
<sequence length="375" mass="39185">MTKRMFIMLGGIVLLVVVLGLGFFMHIRTLMAAAPKPQAQVVSTMIAKKSSWQPQLESVGTLSAVHGVDVSSEVAGQVRSVNFQSGQDVKAGDVLVQLNADADIAQQHALEAAAELAAITLKRDQAQLAVQGVSQAQVDNDAADLKSKKAQVAQQAALVAKKTIRAPFAGRVGISSVNPGQYLNAGDKIVTLQQIDPIHIDFNLPQSQLAAVSVGQKVVIKTDGTADKTFNGSVNAINPKIDTNTRNVQVQALIANPGRRLLPGMFASASLDTGKQQAYLTLPQTAITYNAYGSTVFVVVAAGKEASAAAGSLVAKQVFVQTGPTRGDQVAILSGVKEGDQVVTSGQVKLKNGIAVAINNSVQPANNPNPTPQEQ</sequence>
<dbReference type="Pfam" id="PF25917">
    <property type="entry name" value="BSH_RND"/>
    <property type="match status" value="1"/>
</dbReference>
<dbReference type="InterPro" id="IPR058792">
    <property type="entry name" value="Beta-barrel_RND_2"/>
</dbReference>
<dbReference type="RefSeq" id="WP_059285645.1">
    <property type="nucleotide sequence ID" value="NZ_LNQU01000034.1"/>
</dbReference>
<dbReference type="SUPFAM" id="SSF111369">
    <property type="entry name" value="HlyD-like secretion proteins"/>
    <property type="match status" value="1"/>
</dbReference>
<dbReference type="InterPro" id="IPR006143">
    <property type="entry name" value="RND_pump_MFP"/>
</dbReference>
<dbReference type="Gene3D" id="2.40.30.170">
    <property type="match status" value="1"/>
</dbReference>
<dbReference type="AlphaFoldDB" id="A0A318JLA6"/>